<dbReference type="GO" id="GO:0042802">
    <property type="term" value="F:identical protein binding"/>
    <property type="evidence" value="ECO:0007669"/>
    <property type="project" value="InterPro"/>
</dbReference>
<keyword evidence="7" id="KW-0630">Potassium</keyword>
<dbReference type="GeneID" id="6506817"/>
<evidence type="ECO:0000256" key="3">
    <source>
        <dbReference type="ARBA" id="ARBA00022448"/>
    </source>
</evidence>
<dbReference type="KEGG" id="dan:6506817"/>
<evidence type="ECO:0000313" key="12">
    <source>
        <dbReference type="EMBL" id="EDV39986.1"/>
    </source>
</evidence>
<keyword evidence="11" id="KW-0407">Ion channel</keyword>
<evidence type="ECO:0000256" key="8">
    <source>
        <dbReference type="ARBA" id="ARBA00022989"/>
    </source>
</evidence>
<keyword evidence="13" id="KW-1185">Reference proteome</keyword>
<dbReference type="GO" id="GO:0005267">
    <property type="term" value="F:potassium channel activity"/>
    <property type="evidence" value="ECO:0007669"/>
    <property type="project" value="UniProtKB-KW"/>
</dbReference>
<evidence type="ECO:0000256" key="6">
    <source>
        <dbReference type="ARBA" id="ARBA00022826"/>
    </source>
</evidence>
<dbReference type="SMR" id="B3M8L2"/>
<dbReference type="OMA" id="LLSSCMW"/>
<organism evidence="12 13">
    <name type="scientific">Drosophila ananassae</name>
    <name type="common">Fruit fly</name>
    <dbReference type="NCBI Taxonomy" id="7217"/>
    <lineage>
        <taxon>Eukaryota</taxon>
        <taxon>Metazoa</taxon>
        <taxon>Ecdysozoa</taxon>
        <taxon>Arthropoda</taxon>
        <taxon>Hexapoda</taxon>
        <taxon>Insecta</taxon>
        <taxon>Pterygota</taxon>
        <taxon>Neoptera</taxon>
        <taxon>Endopterygota</taxon>
        <taxon>Diptera</taxon>
        <taxon>Brachycera</taxon>
        <taxon>Muscomorpha</taxon>
        <taxon>Ephydroidea</taxon>
        <taxon>Drosophilidae</taxon>
        <taxon>Drosophila</taxon>
        <taxon>Sophophora</taxon>
    </lineage>
</organism>
<dbReference type="AlphaFoldDB" id="B3M8L2"/>
<evidence type="ECO:0000256" key="11">
    <source>
        <dbReference type="ARBA" id="ARBA00023303"/>
    </source>
</evidence>
<evidence type="ECO:0000256" key="9">
    <source>
        <dbReference type="ARBA" id="ARBA00023065"/>
    </source>
</evidence>
<evidence type="ECO:0000256" key="2">
    <source>
        <dbReference type="ARBA" id="ARBA00005766"/>
    </source>
</evidence>
<keyword evidence="10" id="KW-0472">Membrane</keyword>
<evidence type="ECO:0000256" key="10">
    <source>
        <dbReference type="ARBA" id="ARBA00023136"/>
    </source>
</evidence>
<dbReference type="GO" id="GO:0012505">
    <property type="term" value="C:endomembrane system"/>
    <property type="evidence" value="ECO:0007669"/>
    <property type="project" value="UniProtKB-SubCell"/>
</dbReference>
<keyword evidence="9" id="KW-0406">Ion transport</keyword>
<dbReference type="OrthoDB" id="195817at2759"/>
<evidence type="ECO:0000313" key="13">
    <source>
        <dbReference type="Proteomes" id="UP000007801"/>
    </source>
</evidence>
<accession>B3M8L2</accession>
<evidence type="ECO:0000256" key="7">
    <source>
        <dbReference type="ARBA" id="ARBA00022958"/>
    </source>
</evidence>
<evidence type="ECO:0000256" key="5">
    <source>
        <dbReference type="ARBA" id="ARBA00022692"/>
    </source>
</evidence>
<comment type="subcellular location">
    <subcellularLocation>
        <location evidence="1">Endomembrane system</location>
        <topology evidence="1">Multi-pass membrane protein</topology>
    </subcellularLocation>
</comment>
<keyword evidence="6" id="KW-0631">Potassium channel</keyword>
<dbReference type="InParanoid" id="B3M8L2"/>
<dbReference type="eggNOG" id="KOG3944">
    <property type="taxonomic scope" value="Eukaryota"/>
</dbReference>
<comment type="similarity">
    <text evidence="2">Belongs to the TMEM38 family.</text>
</comment>
<sequence length="293" mass="32523">MNARLILKQLPNHLLFRILHYSLISQQLREDLGMGVGAAERLNGGPKGLKGMKGSAARPMEWQPFALWLANLLLSYAGDILGNMLLGTLPLEPLCNASDVLLSSAIWYIIFFCPFDLGHTVASTMSFRLVATAMATISQVQLIERGVHMAGKLYGQAPIPMLIVGTVMGSGAELLKPVACILINRCQHSHLAYIKLTMNSKLALGLSCLFMLQIYHSPLILGLSRHQLLVYTLVLTTTFKFLSMAYSTEHFIWLLEHRMQYTFFGGLSGDLSKFFGRVPKGSVRPTWAFSEFD</sequence>
<dbReference type="PhylomeDB" id="B3M8L2"/>
<evidence type="ECO:0000256" key="4">
    <source>
        <dbReference type="ARBA" id="ARBA00022538"/>
    </source>
</evidence>
<name>B3M8L2_DROAN</name>
<keyword evidence="8" id="KW-1133">Transmembrane helix</keyword>
<gene>
    <name evidence="12" type="primary">Dana\GF24184</name>
    <name evidence="12" type="synonym">dana_GLEANR_8928</name>
    <name evidence="12" type="ORF">GF24184</name>
</gene>
<protein>
    <recommendedName>
        <fullName evidence="14">Trimeric intracellular cation channel type B</fullName>
    </recommendedName>
</protein>
<dbReference type="EMBL" id="CH902618">
    <property type="protein sequence ID" value="EDV39986.1"/>
    <property type="molecule type" value="Genomic_DNA"/>
</dbReference>
<dbReference type="InterPro" id="IPR007866">
    <property type="entry name" value="TRIC_channel"/>
</dbReference>
<dbReference type="Proteomes" id="UP000007801">
    <property type="component" value="Unassembled WGS sequence"/>
</dbReference>
<evidence type="ECO:0008006" key="14">
    <source>
        <dbReference type="Google" id="ProtNLM"/>
    </source>
</evidence>
<reference evidence="12 13" key="1">
    <citation type="journal article" date="2007" name="Nature">
        <title>Evolution of genes and genomes on the Drosophila phylogeny.</title>
        <authorList>
            <consortium name="Drosophila 12 Genomes Consortium"/>
            <person name="Clark A.G."/>
            <person name="Eisen M.B."/>
            <person name="Smith D.R."/>
            <person name="Bergman C.M."/>
            <person name="Oliver B."/>
            <person name="Markow T.A."/>
            <person name="Kaufman T.C."/>
            <person name="Kellis M."/>
            <person name="Gelbart W."/>
            <person name="Iyer V.N."/>
            <person name="Pollard D.A."/>
            <person name="Sackton T.B."/>
            <person name="Larracuente A.M."/>
            <person name="Singh N.D."/>
            <person name="Abad J.P."/>
            <person name="Abt D.N."/>
            <person name="Adryan B."/>
            <person name="Aguade M."/>
            <person name="Akashi H."/>
            <person name="Anderson W.W."/>
            <person name="Aquadro C.F."/>
            <person name="Ardell D.H."/>
            <person name="Arguello R."/>
            <person name="Artieri C.G."/>
            <person name="Barbash D.A."/>
            <person name="Barker D."/>
            <person name="Barsanti P."/>
            <person name="Batterham P."/>
            <person name="Batzoglou S."/>
            <person name="Begun D."/>
            <person name="Bhutkar A."/>
            <person name="Blanco E."/>
            <person name="Bosak S.A."/>
            <person name="Bradley R.K."/>
            <person name="Brand A.D."/>
            <person name="Brent M.R."/>
            <person name="Brooks A.N."/>
            <person name="Brown R.H."/>
            <person name="Butlin R.K."/>
            <person name="Caggese C."/>
            <person name="Calvi B.R."/>
            <person name="Bernardo de Carvalho A."/>
            <person name="Caspi A."/>
            <person name="Castrezana S."/>
            <person name="Celniker S.E."/>
            <person name="Chang J.L."/>
            <person name="Chapple C."/>
            <person name="Chatterji S."/>
            <person name="Chinwalla A."/>
            <person name="Civetta A."/>
            <person name="Clifton S.W."/>
            <person name="Comeron J.M."/>
            <person name="Costello J.C."/>
            <person name="Coyne J.A."/>
            <person name="Daub J."/>
            <person name="David R.G."/>
            <person name="Delcher A.L."/>
            <person name="Delehaunty K."/>
            <person name="Do C.B."/>
            <person name="Ebling H."/>
            <person name="Edwards K."/>
            <person name="Eickbush T."/>
            <person name="Evans J.D."/>
            <person name="Filipski A."/>
            <person name="Findeiss S."/>
            <person name="Freyhult E."/>
            <person name="Fulton L."/>
            <person name="Fulton R."/>
            <person name="Garcia A.C."/>
            <person name="Gardiner A."/>
            <person name="Garfield D.A."/>
            <person name="Garvin B.E."/>
            <person name="Gibson G."/>
            <person name="Gilbert D."/>
            <person name="Gnerre S."/>
            <person name="Godfrey J."/>
            <person name="Good R."/>
            <person name="Gotea V."/>
            <person name="Gravely B."/>
            <person name="Greenberg A.J."/>
            <person name="Griffiths-Jones S."/>
            <person name="Gross S."/>
            <person name="Guigo R."/>
            <person name="Gustafson E.A."/>
            <person name="Haerty W."/>
            <person name="Hahn M.W."/>
            <person name="Halligan D.L."/>
            <person name="Halpern A.L."/>
            <person name="Halter G.M."/>
            <person name="Han M.V."/>
            <person name="Heger A."/>
            <person name="Hillier L."/>
            <person name="Hinrichs A.S."/>
            <person name="Holmes I."/>
            <person name="Hoskins R.A."/>
            <person name="Hubisz M.J."/>
            <person name="Hultmark D."/>
            <person name="Huntley M.A."/>
            <person name="Jaffe D.B."/>
            <person name="Jagadeeshan S."/>
            <person name="Jeck W.R."/>
            <person name="Johnson J."/>
            <person name="Jones C.D."/>
            <person name="Jordan W.C."/>
            <person name="Karpen G.H."/>
            <person name="Kataoka E."/>
            <person name="Keightley P.D."/>
            <person name="Kheradpour P."/>
            <person name="Kirkness E.F."/>
            <person name="Koerich L.B."/>
            <person name="Kristiansen K."/>
            <person name="Kudrna D."/>
            <person name="Kulathinal R.J."/>
            <person name="Kumar S."/>
            <person name="Kwok R."/>
            <person name="Lander E."/>
            <person name="Langley C.H."/>
            <person name="Lapoint R."/>
            <person name="Lazzaro B.P."/>
            <person name="Lee S.J."/>
            <person name="Levesque L."/>
            <person name="Li R."/>
            <person name="Lin C.F."/>
            <person name="Lin M.F."/>
            <person name="Lindblad-Toh K."/>
            <person name="Llopart A."/>
            <person name="Long M."/>
            <person name="Low L."/>
            <person name="Lozovsky E."/>
            <person name="Lu J."/>
            <person name="Luo M."/>
            <person name="Machado C.A."/>
            <person name="Makalowski W."/>
            <person name="Marzo M."/>
            <person name="Matsuda M."/>
            <person name="Matzkin L."/>
            <person name="McAllister B."/>
            <person name="McBride C.S."/>
            <person name="McKernan B."/>
            <person name="McKernan K."/>
            <person name="Mendez-Lago M."/>
            <person name="Minx P."/>
            <person name="Mollenhauer M.U."/>
            <person name="Montooth K."/>
            <person name="Mount S.M."/>
            <person name="Mu X."/>
            <person name="Myers E."/>
            <person name="Negre B."/>
            <person name="Newfeld S."/>
            <person name="Nielsen R."/>
            <person name="Noor M.A."/>
            <person name="O'Grady P."/>
            <person name="Pachter L."/>
            <person name="Papaceit M."/>
            <person name="Parisi M.J."/>
            <person name="Parisi M."/>
            <person name="Parts L."/>
            <person name="Pedersen J.S."/>
            <person name="Pesole G."/>
            <person name="Phillippy A.M."/>
            <person name="Ponting C.P."/>
            <person name="Pop M."/>
            <person name="Porcelli D."/>
            <person name="Powell J.R."/>
            <person name="Prohaska S."/>
            <person name="Pruitt K."/>
            <person name="Puig M."/>
            <person name="Quesneville H."/>
            <person name="Ram K.R."/>
            <person name="Rand D."/>
            <person name="Rasmussen M.D."/>
            <person name="Reed L.K."/>
            <person name="Reenan R."/>
            <person name="Reily A."/>
            <person name="Remington K.A."/>
            <person name="Rieger T.T."/>
            <person name="Ritchie M.G."/>
            <person name="Robin C."/>
            <person name="Rogers Y.H."/>
            <person name="Rohde C."/>
            <person name="Rozas J."/>
            <person name="Rubenfield M.J."/>
            <person name="Ruiz A."/>
            <person name="Russo S."/>
            <person name="Salzberg S.L."/>
            <person name="Sanchez-Gracia A."/>
            <person name="Saranga D.J."/>
            <person name="Sato H."/>
            <person name="Schaeffer S.W."/>
            <person name="Schatz M.C."/>
            <person name="Schlenke T."/>
            <person name="Schwartz R."/>
            <person name="Segarra C."/>
            <person name="Singh R.S."/>
            <person name="Sirot L."/>
            <person name="Sirota M."/>
            <person name="Sisneros N.B."/>
            <person name="Smith C.D."/>
            <person name="Smith T.F."/>
            <person name="Spieth J."/>
            <person name="Stage D.E."/>
            <person name="Stark A."/>
            <person name="Stephan W."/>
            <person name="Strausberg R.L."/>
            <person name="Strempel S."/>
            <person name="Sturgill D."/>
            <person name="Sutton G."/>
            <person name="Sutton G.G."/>
            <person name="Tao W."/>
            <person name="Teichmann S."/>
            <person name="Tobari Y.N."/>
            <person name="Tomimura Y."/>
            <person name="Tsolas J.M."/>
            <person name="Valente V.L."/>
            <person name="Venter E."/>
            <person name="Venter J.C."/>
            <person name="Vicario S."/>
            <person name="Vieira F.G."/>
            <person name="Vilella A.J."/>
            <person name="Villasante A."/>
            <person name="Walenz B."/>
            <person name="Wang J."/>
            <person name="Wasserman M."/>
            <person name="Watts T."/>
            <person name="Wilson D."/>
            <person name="Wilson R.K."/>
            <person name="Wing R.A."/>
            <person name="Wolfner M.F."/>
            <person name="Wong A."/>
            <person name="Wong G.K."/>
            <person name="Wu C.I."/>
            <person name="Wu G."/>
            <person name="Yamamoto D."/>
            <person name="Yang H.P."/>
            <person name="Yang S.P."/>
            <person name="Yorke J.A."/>
            <person name="Yoshida K."/>
            <person name="Zdobnov E."/>
            <person name="Zhang P."/>
            <person name="Zhang Y."/>
            <person name="Zimin A.V."/>
            <person name="Baldwin J."/>
            <person name="Abdouelleil A."/>
            <person name="Abdulkadir J."/>
            <person name="Abebe A."/>
            <person name="Abera B."/>
            <person name="Abreu J."/>
            <person name="Acer S.C."/>
            <person name="Aftuck L."/>
            <person name="Alexander A."/>
            <person name="An P."/>
            <person name="Anderson E."/>
            <person name="Anderson S."/>
            <person name="Arachi H."/>
            <person name="Azer M."/>
            <person name="Bachantsang P."/>
            <person name="Barry A."/>
            <person name="Bayul T."/>
            <person name="Berlin A."/>
            <person name="Bessette D."/>
            <person name="Bloom T."/>
            <person name="Blye J."/>
            <person name="Boguslavskiy L."/>
            <person name="Bonnet C."/>
            <person name="Boukhgalter B."/>
            <person name="Bourzgui I."/>
            <person name="Brown A."/>
            <person name="Cahill P."/>
            <person name="Channer S."/>
            <person name="Cheshatsang Y."/>
            <person name="Chuda L."/>
            <person name="Citroen M."/>
            <person name="Collymore A."/>
            <person name="Cooke P."/>
            <person name="Costello M."/>
            <person name="D'Aco K."/>
            <person name="Daza R."/>
            <person name="De Haan G."/>
            <person name="DeGray S."/>
            <person name="DeMaso C."/>
            <person name="Dhargay N."/>
            <person name="Dooley K."/>
            <person name="Dooley E."/>
            <person name="Doricent M."/>
            <person name="Dorje P."/>
            <person name="Dorjee K."/>
            <person name="Dupes A."/>
            <person name="Elong R."/>
            <person name="Falk J."/>
            <person name="Farina A."/>
            <person name="Faro S."/>
            <person name="Ferguson D."/>
            <person name="Fisher S."/>
            <person name="Foley C.D."/>
            <person name="Franke A."/>
            <person name="Friedrich D."/>
            <person name="Gadbois L."/>
            <person name="Gearin G."/>
            <person name="Gearin C.R."/>
            <person name="Giannoukos G."/>
            <person name="Goode T."/>
            <person name="Graham J."/>
            <person name="Grandbois E."/>
            <person name="Grewal S."/>
            <person name="Gyaltsen K."/>
            <person name="Hafez N."/>
            <person name="Hagos B."/>
            <person name="Hall J."/>
            <person name="Henson C."/>
            <person name="Hollinger A."/>
            <person name="Honan T."/>
            <person name="Huard M.D."/>
            <person name="Hughes L."/>
            <person name="Hurhula B."/>
            <person name="Husby M.E."/>
            <person name="Kamat A."/>
            <person name="Kanga B."/>
            <person name="Kashin S."/>
            <person name="Khazanovich D."/>
            <person name="Kisner P."/>
            <person name="Lance K."/>
            <person name="Lara M."/>
            <person name="Lee W."/>
            <person name="Lennon N."/>
            <person name="Letendre F."/>
            <person name="LeVine R."/>
            <person name="Lipovsky A."/>
            <person name="Liu X."/>
            <person name="Liu J."/>
            <person name="Liu S."/>
            <person name="Lokyitsang T."/>
            <person name="Lokyitsang Y."/>
            <person name="Lubonja R."/>
            <person name="Lui A."/>
            <person name="MacDonald P."/>
            <person name="Magnisalis V."/>
            <person name="Maru K."/>
            <person name="Matthews C."/>
            <person name="McCusker W."/>
            <person name="McDonough S."/>
            <person name="Mehta T."/>
            <person name="Meldrim J."/>
            <person name="Meneus L."/>
            <person name="Mihai O."/>
            <person name="Mihalev A."/>
            <person name="Mihova T."/>
            <person name="Mittelman R."/>
            <person name="Mlenga V."/>
            <person name="Montmayeur A."/>
            <person name="Mulrain L."/>
            <person name="Navidi A."/>
            <person name="Naylor J."/>
            <person name="Negash T."/>
            <person name="Nguyen T."/>
            <person name="Nguyen N."/>
            <person name="Nicol R."/>
            <person name="Norbu C."/>
            <person name="Norbu N."/>
            <person name="Novod N."/>
            <person name="O'Neill B."/>
            <person name="Osman S."/>
            <person name="Markiewicz E."/>
            <person name="Oyono O.L."/>
            <person name="Patti C."/>
            <person name="Phunkhang P."/>
            <person name="Pierre F."/>
            <person name="Priest M."/>
            <person name="Raghuraman S."/>
            <person name="Rege F."/>
            <person name="Reyes R."/>
            <person name="Rise C."/>
            <person name="Rogov P."/>
            <person name="Ross K."/>
            <person name="Ryan E."/>
            <person name="Settipalli S."/>
            <person name="Shea T."/>
            <person name="Sherpa N."/>
            <person name="Shi L."/>
            <person name="Shih D."/>
            <person name="Sparrow T."/>
            <person name="Spaulding J."/>
            <person name="Stalker J."/>
            <person name="Stange-Thomann N."/>
            <person name="Stavropoulos S."/>
            <person name="Stone C."/>
            <person name="Strader C."/>
            <person name="Tesfaye S."/>
            <person name="Thomson T."/>
            <person name="Thoulutsang Y."/>
            <person name="Thoulutsang D."/>
            <person name="Topham K."/>
            <person name="Topping I."/>
            <person name="Tsamla T."/>
            <person name="Vassiliev H."/>
            <person name="Vo A."/>
            <person name="Wangchuk T."/>
            <person name="Wangdi T."/>
            <person name="Weiand M."/>
            <person name="Wilkinson J."/>
            <person name="Wilson A."/>
            <person name="Yadav S."/>
            <person name="Young G."/>
            <person name="Yu Q."/>
            <person name="Zembek L."/>
            <person name="Zhong D."/>
            <person name="Zimmer A."/>
            <person name="Zwirko Z."/>
            <person name="Jaffe D.B."/>
            <person name="Alvarez P."/>
            <person name="Brockman W."/>
            <person name="Butler J."/>
            <person name="Chin C."/>
            <person name="Gnerre S."/>
            <person name="Grabherr M."/>
            <person name="Kleber M."/>
            <person name="Mauceli E."/>
            <person name="MacCallum I."/>
        </authorList>
    </citation>
    <scope>NUCLEOTIDE SEQUENCE [LARGE SCALE GENOMIC DNA]</scope>
    <source>
        <strain evidence="13">Tucson 14024-0371.13</strain>
    </source>
</reference>
<dbReference type="HOGENOM" id="CLU_061044_0_0_1"/>
<proteinExistence type="inferred from homology"/>
<dbReference type="PANTHER" id="PTHR12454:SF11">
    <property type="entry name" value="GH25683P"/>
    <property type="match status" value="1"/>
</dbReference>
<keyword evidence="5" id="KW-0812">Transmembrane</keyword>
<dbReference type="PANTHER" id="PTHR12454">
    <property type="entry name" value="TRIMERIC INTRACELLULAR CATION CHANNEL"/>
    <property type="match status" value="1"/>
</dbReference>
<keyword evidence="4" id="KW-0633">Potassium transport</keyword>
<dbReference type="Pfam" id="PF05197">
    <property type="entry name" value="TRIC"/>
    <property type="match status" value="1"/>
</dbReference>
<evidence type="ECO:0000256" key="1">
    <source>
        <dbReference type="ARBA" id="ARBA00004127"/>
    </source>
</evidence>
<dbReference type="GO" id="GO:0016020">
    <property type="term" value="C:membrane"/>
    <property type="evidence" value="ECO:0007669"/>
    <property type="project" value="InterPro"/>
</dbReference>
<keyword evidence="3" id="KW-0813">Transport</keyword>